<dbReference type="GeneID" id="30189534"/>
<dbReference type="InterPro" id="IPR036521">
    <property type="entry name" value="SRP19-like_sf"/>
</dbReference>
<dbReference type="AlphaFoldDB" id="A0A1E3K684"/>
<feature type="compositionally biased region" description="Basic residues" evidence="5">
    <location>
        <begin position="267"/>
        <end position="279"/>
    </location>
</feature>
<feature type="compositionally biased region" description="Pro residues" evidence="5">
    <location>
        <begin position="282"/>
        <end position="300"/>
    </location>
</feature>
<evidence type="ECO:0000313" key="6">
    <source>
        <dbReference type="EMBL" id="ODO08589.1"/>
    </source>
</evidence>
<gene>
    <name evidence="6" type="ORF">L198_00320</name>
</gene>
<feature type="compositionally biased region" description="Acidic residues" evidence="5">
    <location>
        <begin position="1"/>
        <end position="13"/>
    </location>
</feature>
<dbReference type="Gene3D" id="3.30.56.30">
    <property type="entry name" value="Signal recognition particle, SRP19-like subunit"/>
    <property type="match status" value="1"/>
</dbReference>
<dbReference type="InterPro" id="IPR002778">
    <property type="entry name" value="Signal_recog_particle_SRP19"/>
</dbReference>
<evidence type="ECO:0000256" key="3">
    <source>
        <dbReference type="ARBA" id="ARBA00023135"/>
    </source>
</evidence>
<organism evidence="6 7">
    <name type="scientific">Cryptococcus wingfieldii CBS 7118</name>
    <dbReference type="NCBI Taxonomy" id="1295528"/>
    <lineage>
        <taxon>Eukaryota</taxon>
        <taxon>Fungi</taxon>
        <taxon>Dikarya</taxon>
        <taxon>Basidiomycota</taxon>
        <taxon>Agaricomycotina</taxon>
        <taxon>Tremellomycetes</taxon>
        <taxon>Tremellales</taxon>
        <taxon>Cryptococcaceae</taxon>
        <taxon>Cryptococcus</taxon>
    </lineage>
</organism>
<keyword evidence="3" id="KW-0733">Signal recognition particle</keyword>
<proteinExistence type="predicted"/>
<evidence type="ECO:0000256" key="2">
    <source>
        <dbReference type="ARBA" id="ARBA00022490"/>
    </source>
</evidence>
<dbReference type="GO" id="GO:0005786">
    <property type="term" value="C:signal recognition particle, endoplasmic reticulum targeting"/>
    <property type="evidence" value="ECO:0007669"/>
    <property type="project" value="UniProtKB-KW"/>
</dbReference>
<keyword evidence="4" id="KW-0687">Ribonucleoprotein</keyword>
<dbReference type="GO" id="GO:0006617">
    <property type="term" value="P:SRP-dependent cotranslational protein targeting to membrane, signal sequence recognition"/>
    <property type="evidence" value="ECO:0007669"/>
    <property type="project" value="TreeGrafter"/>
</dbReference>
<comment type="subcellular location">
    <subcellularLocation>
        <location evidence="1">Cytoplasm</location>
    </subcellularLocation>
</comment>
<name>A0A1E3K684_9TREE</name>
<evidence type="ECO:0000313" key="7">
    <source>
        <dbReference type="Proteomes" id="UP000094819"/>
    </source>
</evidence>
<feature type="region of interest" description="Disordered" evidence="5">
    <location>
        <begin position="324"/>
        <end position="362"/>
    </location>
</feature>
<protein>
    <submittedName>
        <fullName evidence="6">Signal recognition particle subunit SRP19</fullName>
    </submittedName>
</protein>
<keyword evidence="7" id="KW-1185">Reference proteome</keyword>
<feature type="compositionally biased region" description="Basic residues" evidence="5">
    <location>
        <begin position="350"/>
        <end position="362"/>
    </location>
</feature>
<evidence type="ECO:0000256" key="5">
    <source>
        <dbReference type="SAM" id="MobiDB-lite"/>
    </source>
</evidence>
<feature type="region of interest" description="Disordered" evidence="5">
    <location>
        <begin position="1"/>
        <end position="104"/>
    </location>
</feature>
<evidence type="ECO:0000256" key="1">
    <source>
        <dbReference type="ARBA" id="ARBA00004496"/>
    </source>
</evidence>
<dbReference type="RefSeq" id="XP_019035445.1">
    <property type="nucleotide sequence ID" value="XM_019172503.1"/>
</dbReference>
<feature type="region of interest" description="Disordered" evidence="5">
    <location>
        <begin position="243"/>
        <end position="310"/>
    </location>
</feature>
<dbReference type="SUPFAM" id="SSF69695">
    <property type="entry name" value="SRP19"/>
    <property type="match status" value="1"/>
</dbReference>
<accession>A0A1E3K684</accession>
<dbReference type="GO" id="GO:0008312">
    <property type="term" value="F:7S RNA binding"/>
    <property type="evidence" value="ECO:0007669"/>
    <property type="project" value="InterPro"/>
</dbReference>
<feature type="compositionally biased region" description="Basic and acidic residues" evidence="5">
    <location>
        <begin position="324"/>
        <end position="337"/>
    </location>
</feature>
<reference evidence="6 7" key="1">
    <citation type="submission" date="2016-06" db="EMBL/GenBank/DDBJ databases">
        <title>Evolution of pathogenesis and genome organization in the Tremellales.</title>
        <authorList>
            <person name="Cuomo C."/>
            <person name="Litvintseva A."/>
            <person name="Heitman J."/>
            <person name="Chen Y."/>
            <person name="Sun S."/>
            <person name="Springer D."/>
            <person name="Dromer F."/>
            <person name="Young S."/>
            <person name="Zeng Q."/>
            <person name="Chapman S."/>
            <person name="Gujja S."/>
            <person name="Saif S."/>
            <person name="Birren B."/>
        </authorList>
    </citation>
    <scope>NUCLEOTIDE SEQUENCE [LARGE SCALE GENOMIC DNA]</scope>
    <source>
        <strain evidence="6 7">CBS 7118</strain>
    </source>
</reference>
<comment type="caution">
    <text evidence="6">The sequence shown here is derived from an EMBL/GenBank/DDBJ whole genome shotgun (WGS) entry which is preliminary data.</text>
</comment>
<dbReference type="PANTHER" id="PTHR17453">
    <property type="entry name" value="SIGNAL RECOGNITION PARTICLE 19 KD PROTEIN"/>
    <property type="match status" value="1"/>
</dbReference>
<dbReference type="OrthoDB" id="2190947at2759"/>
<sequence length="362" mass="39434">MPTVEDYFDDDTDIPLPAASASKPRPLPHLGERGALLEEITDDDGDMDFERIAEQGRGVFGENSSAPPPRAPSGNGKGKMAQRDDDLRPSTSQSGPRIDPNTPMGGFMGDMMKLQADEEERLVKLRRQFGNAAVGGDPSLYKDWNSLYPIYFDAKASVNAGRRVPRSSAVWWPLATHIAQACSALGLPSILEPERCHPADWENPGRVKVQFEKDGRFVNPIVKNRTDLYRHLADQIRQRYPDLAFNPSTTPSRRHKAAAPAPATKAAPKKGKSKAKAAPKAKLPPPPPKLPARPPLPPTIPALDDRLPLHSPVVPAGVAVAAIKREKEQEKERKKNGQVEGAAPGEGKAPKVKKIMVRGGKR</sequence>
<dbReference type="Proteomes" id="UP000094819">
    <property type="component" value="Unassembled WGS sequence"/>
</dbReference>
<dbReference type="Pfam" id="PF01922">
    <property type="entry name" value="SRP19"/>
    <property type="match status" value="1"/>
</dbReference>
<keyword evidence="2" id="KW-0963">Cytoplasm</keyword>
<dbReference type="PANTHER" id="PTHR17453:SF0">
    <property type="entry name" value="SIGNAL RECOGNITION PARTICLE 19 KDA PROTEIN"/>
    <property type="match status" value="1"/>
</dbReference>
<dbReference type="EMBL" id="AWGH01000001">
    <property type="protein sequence ID" value="ODO08589.1"/>
    <property type="molecule type" value="Genomic_DNA"/>
</dbReference>
<evidence type="ECO:0000256" key="4">
    <source>
        <dbReference type="ARBA" id="ARBA00023274"/>
    </source>
</evidence>